<dbReference type="Proteomes" id="UP001295740">
    <property type="component" value="Unassembled WGS sequence"/>
</dbReference>
<evidence type="ECO:0000256" key="6">
    <source>
        <dbReference type="RuleBase" id="RU000461"/>
    </source>
</evidence>
<name>A0AAI8VKN5_9PEZI</name>
<dbReference type="Gene3D" id="1.10.630.10">
    <property type="entry name" value="Cytochrome P450"/>
    <property type="match status" value="1"/>
</dbReference>
<feature type="binding site" description="axial binding residue" evidence="5">
    <location>
        <position position="456"/>
    </location>
    <ligand>
        <name>heme</name>
        <dbReference type="ChEBI" id="CHEBI:30413"/>
    </ligand>
    <ligandPart>
        <name>Fe</name>
        <dbReference type="ChEBI" id="CHEBI:18248"/>
    </ligandPart>
</feature>
<accession>A0AAI8VKN5</accession>
<keyword evidence="6" id="KW-0503">Monooxygenase</keyword>
<dbReference type="GO" id="GO:0004497">
    <property type="term" value="F:monooxygenase activity"/>
    <property type="evidence" value="ECO:0007669"/>
    <property type="project" value="UniProtKB-KW"/>
</dbReference>
<sequence>MADSPLSPFTTRTPRELLWPGLLTLASLWVIYVIVYKAFLHPLNRFPGPKIAKFTNAAHSWWYLGGRQPFDLLELHKKYGHVVRTAPNELSFNSAQSFKDIYGFRHGHKPFIKGTFYEGGVFAGRGVTSIVSERDPGKHAQMRRLLAHAFSNSSLNEQEELIISSVDRFIELVKSKTCQQGEVFDIGKGYERMAFDIIGDLAFGQTFGALENDEPHPWISTLLGALTKGALADTFKRFPAAARVVGLLLKKQLTKLYADTALNEQLAIDLVKKRIDSDTVRKDFMTRILEHRSQDRHRASDLQLAAHSWDFVAAGSETTSTALSCCTYFALQNPDIMATLKAEIRGAFADPSAINDASTKTLPYLNAVCLEAMRIYPPLPIALPRLVPEGGDTVDGHYLPAGITVTTNPTAASLDPANFEEPLTFKPDRWLDSAASGKGRDILEASQPFSLGARGCIGKSLGWMEMRTTLAKVIWTFDLELVDPSMDWLRDSRMQTLWMKPPLRIRAKLAK</sequence>
<dbReference type="CDD" id="cd11058">
    <property type="entry name" value="CYP60B-like"/>
    <property type="match status" value="1"/>
</dbReference>
<keyword evidence="6" id="KW-0560">Oxidoreductase</keyword>
<protein>
    <submittedName>
        <fullName evidence="8">Uu.00g004970.m01.CDS01</fullName>
    </submittedName>
</protein>
<organism evidence="8 9">
    <name type="scientific">Anthostomella pinea</name>
    <dbReference type="NCBI Taxonomy" id="933095"/>
    <lineage>
        <taxon>Eukaryota</taxon>
        <taxon>Fungi</taxon>
        <taxon>Dikarya</taxon>
        <taxon>Ascomycota</taxon>
        <taxon>Pezizomycotina</taxon>
        <taxon>Sordariomycetes</taxon>
        <taxon>Xylariomycetidae</taxon>
        <taxon>Xylariales</taxon>
        <taxon>Xylariaceae</taxon>
        <taxon>Anthostomella</taxon>
    </lineage>
</organism>
<dbReference type="InterPro" id="IPR001128">
    <property type="entry name" value="Cyt_P450"/>
</dbReference>
<dbReference type="PROSITE" id="PS00086">
    <property type="entry name" value="CYTOCHROME_P450"/>
    <property type="match status" value="1"/>
</dbReference>
<comment type="similarity">
    <text evidence="6">Belongs to the cytochrome P450 family.</text>
</comment>
<dbReference type="GO" id="GO:0020037">
    <property type="term" value="F:heme binding"/>
    <property type="evidence" value="ECO:0007669"/>
    <property type="project" value="InterPro"/>
</dbReference>
<evidence type="ECO:0000256" key="4">
    <source>
        <dbReference type="ARBA" id="ARBA00023004"/>
    </source>
</evidence>
<dbReference type="GO" id="GO:0016705">
    <property type="term" value="F:oxidoreductase activity, acting on paired donors, with incorporation or reduction of molecular oxygen"/>
    <property type="evidence" value="ECO:0007669"/>
    <property type="project" value="InterPro"/>
</dbReference>
<dbReference type="EMBL" id="CAUWAG010000008">
    <property type="protein sequence ID" value="CAJ2506367.1"/>
    <property type="molecule type" value="Genomic_DNA"/>
</dbReference>
<evidence type="ECO:0000256" key="5">
    <source>
        <dbReference type="PIRSR" id="PIRSR602401-1"/>
    </source>
</evidence>
<keyword evidence="7" id="KW-0472">Membrane</keyword>
<dbReference type="AlphaFoldDB" id="A0AAI8VKN5"/>
<proteinExistence type="inferred from homology"/>
<dbReference type="InterPro" id="IPR050121">
    <property type="entry name" value="Cytochrome_P450_monoxygenase"/>
</dbReference>
<comment type="caution">
    <text evidence="8">The sequence shown here is derived from an EMBL/GenBank/DDBJ whole genome shotgun (WGS) entry which is preliminary data.</text>
</comment>
<evidence type="ECO:0000256" key="7">
    <source>
        <dbReference type="SAM" id="Phobius"/>
    </source>
</evidence>
<reference evidence="8" key="1">
    <citation type="submission" date="2023-10" db="EMBL/GenBank/DDBJ databases">
        <authorList>
            <person name="Hackl T."/>
        </authorList>
    </citation>
    <scope>NUCLEOTIDE SEQUENCE</scope>
</reference>
<evidence type="ECO:0000256" key="1">
    <source>
        <dbReference type="ARBA" id="ARBA00001971"/>
    </source>
</evidence>
<keyword evidence="4 5" id="KW-0408">Iron</keyword>
<gene>
    <name evidence="8" type="ORF">KHLLAP_LOCUS6835</name>
</gene>
<keyword evidence="7" id="KW-0812">Transmembrane</keyword>
<evidence type="ECO:0000313" key="8">
    <source>
        <dbReference type="EMBL" id="CAJ2506367.1"/>
    </source>
</evidence>
<evidence type="ECO:0000313" key="9">
    <source>
        <dbReference type="Proteomes" id="UP001295740"/>
    </source>
</evidence>
<keyword evidence="7" id="KW-1133">Transmembrane helix</keyword>
<keyword evidence="3 5" id="KW-0479">Metal-binding</keyword>
<keyword evidence="9" id="KW-1185">Reference proteome</keyword>
<dbReference type="PANTHER" id="PTHR24305:SF161">
    <property type="entry name" value="P450, PUTATIVE (EUROFUNG)-RELATED"/>
    <property type="match status" value="1"/>
</dbReference>
<dbReference type="Pfam" id="PF00067">
    <property type="entry name" value="p450"/>
    <property type="match status" value="1"/>
</dbReference>
<dbReference type="PANTHER" id="PTHR24305">
    <property type="entry name" value="CYTOCHROME P450"/>
    <property type="match status" value="1"/>
</dbReference>
<dbReference type="PRINTS" id="PR00463">
    <property type="entry name" value="EP450I"/>
</dbReference>
<evidence type="ECO:0000256" key="3">
    <source>
        <dbReference type="ARBA" id="ARBA00022723"/>
    </source>
</evidence>
<dbReference type="InterPro" id="IPR017972">
    <property type="entry name" value="Cyt_P450_CS"/>
</dbReference>
<keyword evidence="2 5" id="KW-0349">Heme</keyword>
<feature type="transmembrane region" description="Helical" evidence="7">
    <location>
        <begin position="17"/>
        <end position="40"/>
    </location>
</feature>
<dbReference type="InterPro" id="IPR036396">
    <property type="entry name" value="Cyt_P450_sf"/>
</dbReference>
<dbReference type="InterPro" id="IPR002401">
    <property type="entry name" value="Cyt_P450_E_grp-I"/>
</dbReference>
<evidence type="ECO:0000256" key="2">
    <source>
        <dbReference type="ARBA" id="ARBA00022617"/>
    </source>
</evidence>
<dbReference type="PRINTS" id="PR00385">
    <property type="entry name" value="P450"/>
</dbReference>
<dbReference type="SUPFAM" id="SSF48264">
    <property type="entry name" value="Cytochrome P450"/>
    <property type="match status" value="1"/>
</dbReference>
<comment type="cofactor">
    <cofactor evidence="1 5">
        <name>heme</name>
        <dbReference type="ChEBI" id="CHEBI:30413"/>
    </cofactor>
</comment>
<dbReference type="GO" id="GO:0005506">
    <property type="term" value="F:iron ion binding"/>
    <property type="evidence" value="ECO:0007669"/>
    <property type="project" value="InterPro"/>
</dbReference>